<dbReference type="EMBL" id="BTSY01000006">
    <property type="protein sequence ID" value="GMT34427.1"/>
    <property type="molecule type" value="Genomic_DNA"/>
</dbReference>
<dbReference type="AlphaFoldDB" id="A0AAV5WTM4"/>
<gene>
    <name evidence="1" type="ORF">PFISCL1PPCAC_25724</name>
</gene>
<reference evidence="1" key="1">
    <citation type="submission" date="2023-10" db="EMBL/GenBank/DDBJ databases">
        <title>Genome assembly of Pristionchus species.</title>
        <authorList>
            <person name="Yoshida K."/>
            <person name="Sommer R.J."/>
        </authorList>
    </citation>
    <scope>NUCLEOTIDE SEQUENCE</scope>
    <source>
        <strain evidence="1">RS5133</strain>
    </source>
</reference>
<evidence type="ECO:0000313" key="2">
    <source>
        <dbReference type="Proteomes" id="UP001432322"/>
    </source>
</evidence>
<dbReference type="Proteomes" id="UP001432322">
    <property type="component" value="Unassembled WGS sequence"/>
</dbReference>
<protein>
    <recommendedName>
        <fullName evidence="3">Dirigent protein</fullName>
    </recommendedName>
</protein>
<comment type="caution">
    <text evidence="1">The sequence shown here is derived from an EMBL/GenBank/DDBJ whole genome shotgun (WGS) entry which is preliminary data.</text>
</comment>
<organism evidence="1 2">
    <name type="scientific">Pristionchus fissidentatus</name>
    <dbReference type="NCBI Taxonomy" id="1538716"/>
    <lineage>
        <taxon>Eukaryota</taxon>
        <taxon>Metazoa</taxon>
        <taxon>Ecdysozoa</taxon>
        <taxon>Nematoda</taxon>
        <taxon>Chromadorea</taxon>
        <taxon>Rhabditida</taxon>
        <taxon>Rhabditina</taxon>
        <taxon>Diplogasteromorpha</taxon>
        <taxon>Diplogasteroidea</taxon>
        <taxon>Neodiplogasteridae</taxon>
        <taxon>Pristionchus</taxon>
    </lineage>
</organism>
<evidence type="ECO:0008006" key="3">
    <source>
        <dbReference type="Google" id="ProtNLM"/>
    </source>
</evidence>
<sequence>LQGSFAFTHHNATVESYKLLIYSDDGALVGTGGRSLTPSSDSPLGVPGFSSQFLNETSGLYYTHFFLMPIVTIEEGQAG</sequence>
<keyword evidence="2" id="KW-1185">Reference proteome</keyword>
<proteinExistence type="predicted"/>
<accession>A0AAV5WTM4</accession>
<evidence type="ECO:0000313" key="1">
    <source>
        <dbReference type="EMBL" id="GMT34427.1"/>
    </source>
</evidence>
<feature type="non-terminal residue" evidence="1">
    <location>
        <position position="79"/>
    </location>
</feature>
<feature type="non-terminal residue" evidence="1">
    <location>
        <position position="1"/>
    </location>
</feature>
<name>A0AAV5WTM4_9BILA</name>